<dbReference type="Gene3D" id="2.30.330.10">
    <property type="entry name" value="SpoA-like"/>
    <property type="match status" value="1"/>
</dbReference>
<dbReference type="InterPro" id="IPR001543">
    <property type="entry name" value="FliN-like_C"/>
</dbReference>
<comment type="caution">
    <text evidence="3">The sequence shown here is derived from an EMBL/GenBank/DDBJ whole genome shotgun (WGS) entry which is preliminary data.</text>
</comment>
<evidence type="ECO:0000313" key="3">
    <source>
        <dbReference type="EMBL" id="GKY89488.1"/>
    </source>
</evidence>
<dbReference type="InterPro" id="IPR036429">
    <property type="entry name" value="SpoA-like_sf"/>
</dbReference>
<keyword evidence="3" id="KW-0282">Flagellum</keyword>
<keyword evidence="4" id="KW-1185">Reference proteome</keyword>
<evidence type="ECO:0000313" key="4">
    <source>
        <dbReference type="Proteomes" id="UP001144205"/>
    </source>
</evidence>
<dbReference type="EMBL" id="BROH01000012">
    <property type="protein sequence ID" value="GKY89488.1"/>
    <property type="molecule type" value="Genomic_DNA"/>
</dbReference>
<dbReference type="Proteomes" id="UP001144205">
    <property type="component" value="Unassembled WGS sequence"/>
</dbReference>
<evidence type="ECO:0000259" key="2">
    <source>
        <dbReference type="Pfam" id="PF01052"/>
    </source>
</evidence>
<protein>
    <submittedName>
        <fullName evidence="3">Flagellar switch protein FliM</fullName>
    </submittedName>
</protein>
<sequence>MRRKAGAGRPPPEIGQLSAGRALRDGVVQAAEEAAGLAAIAGQVAEDRASLARIVGELPQAPLIGLVEGDGGRFGLVVLDAQLVAALIEIQTTGRVAARPAEPRAPTRTDAIMCADFIDRALEMFEVRAAAGGLAEAPALTGFRYALALAEPRAIPLTLEEGRYRRFALPLDLAGGAKAGTFLVILPERAPGRAGGAPAGDGGPFTEALRATVLQSEAELAAILARRRMPLAEVTRLAVGSVIALPRAALDRVAVEDLSGRVVARARLGQADGHRALRLHAPGDSADPAPARPAPPEPLPPPAPAPEEAALPDLPGDMADFPDLAALSP</sequence>
<feature type="compositionally biased region" description="Low complexity" evidence="1">
    <location>
        <begin position="306"/>
        <end position="315"/>
    </location>
</feature>
<dbReference type="SUPFAM" id="SSF101801">
    <property type="entry name" value="Surface presentation of antigens (SPOA)"/>
    <property type="match status" value="1"/>
</dbReference>
<evidence type="ECO:0000256" key="1">
    <source>
        <dbReference type="SAM" id="MobiDB-lite"/>
    </source>
</evidence>
<keyword evidence="3" id="KW-0969">Cilium</keyword>
<keyword evidence="3" id="KW-0966">Cell projection</keyword>
<organism evidence="3 4">
    <name type="scientific">Sinisalibacter aestuarii</name>
    <dbReference type="NCBI Taxonomy" id="2949426"/>
    <lineage>
        <taxon>Bacteria</taxon>
        <taxon>Pseudomonadati</taxon>
        <taxon>Pseudomonadota</taxon>
        <taxon>Alphaproteobacteria</taxon>
        <taxon>Rhodobacterales</taxon>
        <taxon>Roseobacteraceae</taxon>
        <taxon>Sinisalibacter</taxon>
    </lineage>
</organism>
<dbReference type="Pfam" id="PF01052">
    <property type="entry name" value="FliMN_C"/>
    <property type="match status" value="1"/>
</dbReference>
<proteinExistence type="predicted"/>
<reference evidence="3" key="1">
    <citation type="journal article" date="2023" name="Int. J. Syst. Evol. Microbiol.">
        <title>Sinisalibacter aestuarii sp. nov., isolated from estuarine sediment of the Arakawa River.</title>
        <authorList>
            <person name="Arafat S.T."/>
            <person name="Hirano S."/>
            <person name="Sato A."/>
            <person name="Takeuchi K."/>
            <person name="Yasuda T."/>
            <person name="Terahara T."/>
            <person name="Hamada M."/>
            <person name="Kobayashi T."/>
        </authorList>
    </citation>
    <scope>NUCLEOTIDE SEQUENCE</scope>
    <source>
        <strain evidence="3">B-399</strain>
    </source>
</reference>
<feature type="domain" description="Flagellar motor switch protein FliN-like C-terminal" evidence="2">
    <location>
        <begin position="213"/>
        <end position="280"/>
    </location>
</feature>
<feature type="region of interest" description="Disordered" evidence="1">
    <location>
        <begin position="279"/>
        <end position="329"/>
    </location>
</feature>
<gene>
    <name evidence="3" type="ORF">STA1M1_33570</name>
</gene>
<name>A0ABQ5LXH6_9RHOB</name>
<feature type="compositionally biased region" description="Pro residues" evidence="1">
    <location>
        <begin position="290"/>
        <end position="305"/>
    </location>
</feature>
<accession>A0ABQ5LXH6</accession>